<dbReference type="InterPro" id="IPR032465">
    <property type="entry name" value="ACMSD"/>
</dbReference>
<name>A0AAD9HZX8_9PEZI</name>
<feature type="domain" description="Amidohydrolase-related" evidence="5">
    <location>
        <begin position="88"/>
        <end position="352"/>
    </location>
</feature>
<evidence type="ECO:0000256" key="2">
    <source>
        <dbReference type="ARBA" id="ARBA00023239"/>
    </source>
</evidence>
<dbReference type="Gene3D" id="3.20.20.140">
    <property type="entry name" value="Metal-dependent hydrolases"/>
    <property type="match status" value="1"/>
</dbReference>
<dbReference type="GO" id="GO:0016787">
    <property type="term" value="F:hydrolase activity"/>
    <property type="evidence" value="ECO:0007669"/>
    <property type="project" value="InterPro"/>
</dbReference>
<dbReference type="GO" id="GO:0019748">
    <property type="term" value="P:secondary metabolic process"/>
    <property type="evidence" value="ECO:0007669"/>
    <property type="project" value="TreeGrafter"/>
</dbReference>
<dbReference type="InterPro" id="IPR032466">
    <property type="entry name" value="Metal_Hydrolase"/>
</dbReference>
<evidence type="ECO:0000256" key="4">
    <source>
        <dbReference type="SAM" id="MobiDB-lite"/>
    </source>
</evidence>
<dbReference type="Pfam" id="PF04909">
    <property type="entry name" value="Amidohydro_2"/>
    <property type="match status" value="1"/>
</dbReference>
<protein>
    <recommendedName>
        <fullName evidence="5">Amidohydrolase-related domain-containing protein</fullName>
    </recommendedName>
</protein>
<proteinExistence type="inferred from homology"/>
<evidence type="ECO:0000259" key="5">
    <source>
        <dbReference type="Pfam" id="PF04909"/>
    </source>
</evidence>
<sequence length="357" mass="39159">MTPPLVTLEEHFFSSTVPESLQNQYSVQLKHVPSLLAKLRDLGDLRLQHMDAGGVALQVVSHAPGLSTATGEHSGSHSTSPDGGPVQGCRRANDHLAEAIRAKTGAGRLAAFAVLPMGSPGEAALELRRCVRDLGFVGALVDNHVGGSYYEGEPYDVFWQAAEELGVPVYLHPTWPDEDPREAVAGRIPAGNPEANDKGHSRMSEMAALSIAAGGFGWHASVGMHVLRLYADGLFDRFPRVKLIIGHFGEMLPFMLERIYFLSPRWGSFTRDFKAAWDENIWITTSGVWSLNPMRCILHNTKVEHILYSVDYPFQTNENGLAWVKELEASGLVTPEQLERIAYKNAESLLGIQVPTP</sequence>
<dbReference type="AlphaFoldDB" id="A0AAD9HZX8"/>
<dbReference type="GO" id="GO:0016831">
    <property type="term" value="F:carboxy-lyase activity"/>
    <property type="evidence" value="ECO:0007669"/>
    <property type="project" value="UniProtKB-KW"/>
</dbReference>
<keyword evidence="7" id="KW-1185">Reference proteome</keyword>
<feature type="region of interest" description="Disordered" evidence="4">
    <location>
        <begin position="66"/>
        <end position="86"/>
    </location>
</feature>
<evidence type="ECO:0000256" key="1">
    <source>
        <dbReference type="ARBA" id="ARBA00022793"/>
    </source>
</evidence>
<evidence type="ECO:0000313" key="7">
    <source>
        <dbReference type="Proteomes" id="UP001217918"/>
    </source>
</evidence>
<evidence type="ECO:0000256" key="3">
    <source>
        <dbReference type="RuleBase" id="RU366045"/>
    </source>
</evidence>
<reference evidence="6" key="1">
    <citation type="journal article" date="2023" name="Mol. Plant Microbe Interact.">
        <title>Elucidating the Obligate Nature and Biological Capacity of an Invasive Fungal Corn Pathogen.</title>
        <authorList>
            <person name="MacCready J.S."/>
            <person name="Roggenkamp E.M."/>
            <person name="Gdanetz K."/>
            <person name="Chilvers M.I."/>
        </authorList>
    </citation>
    <scope>NUCLEOTIDE SEQUENCE</scope>
    <source>
        <strain evidence="6">PM02</strain>
    </source>
</reference>
<organism evidence="6 7">
    <name type="scientific">Phyllachora maydis</name>
    <dbReference type="NCBI Taxonomy" id="1825666"/>
    <lineage>
        <taxon>Eukaryota</taxon>
        <taxon>Fungi</taxon>
        <taxon>Dikarya</taxon>
        <taxon>Ascomycota</taxon>
        <taxon>Pezizomycotina</taxon>
        <taxon>Sordariomycetes</taxon>
        <taxon>Sordariomycetidae</taxon>
        <taxon>Phyllachorales</taxon>
        <taxon>Phyllachoraceae</taxon>
        <taxon>Phyllachora</taxon>
    </lineage>
</organism>
<dbReference type="SUPFAM" id="SSF51556">
    <property type="entry name" value="Metallo-dependent hydrolases"/>
    <property type="match status" value="1"/>
</dbReference>
<accession>A0AAD9HZX8</accession>
<dbReference type="PANTHER" id="PTHR21240:SF30">
    <property type="entry name" value="AMIDOHYDROLASE-RELATED DOMAIN-CONTAINING PROTEIN-RELATED"/>
    <property type="match status" value="1"/>
</dbReference>
<dbReference type="InterPro" id="IPR006680">
    <property type="entry name" value="Amidohydro-rel"/>
</dbReference>
<comment type="caution">
    <text evidence="6">The sequence shown here is derived from an EMBL/GenBank/DDBJ whole genome shotgun (WGS) entry which is preliminary data.</text>
</comment>
<evidence type="ECO:0000313" key="6">
    <source>
        <dbReference type="EMBL" id="KAK2067822.1"/>
    </source>
</evidence>
<dbReference type="EMBL" id="JAQQPM010000001">
    <property type="protein sequence ID" value="KAK2067822.1"/>
    <property type="molecule type" value="Genomic_DNA"/>
</dbReference>
<keyword evidence="2 3" id="KW-0456">Lyase</keyword>
<keyword evidence="1 3" id="KW-0210">Decarboxylase</keyword>
<dbReference type="GO" id="GO:0005829">
    <property type="term" value="C:cytosol"/>
    <property type="evidence" value="ECO:0007669"/>
    <property type="project" value="TreeGrafter"/>
</dbReference>
<comment type="similarity">
    <text evidence="3">Belongs to the metallo-dependent hydrolases superfamily.</text>
</comment>
<dbReference type="Proteomes" id="UP001217918">
    <property type="component" value="Unassembled WGS sequence"/>
</dbReference>
<dbReference type="PANTHER" id="PTHR21240">
    <property type="entry name" value="2-AMINO-3-CARBOXYLMUCONATE-6-SEMIALDEHYDE DECARBOXYLASE"/>
    <property type="match status" value="1"/>
</dbReference>
<gene>
    <name evidence="6" type="ORF">P8C59_001528</name>
</gene>
<feature type="compositionally biased region" description="Polar residues" evidence="4">
    <location>
        <begin position="67"/>
        <end position="81"/>
    </location>
</feature>